<feature type="transmembrane region" description="Helical" evidence="1">
    <location>
        <begin position="172"/>
        <end position="193"/>
    </location>
</feature>
<evidence type="ECO:0000313" key="2">
    <source>
        <dbReference type="EMBL" id="RMP17783.1"/>
    </source>
</evidence>
<dbReference type="EMBL" id="RBQG01000049">
    <property type="protein sequence ID" value="RMP17783.1"/>
    <property type="molecule type" value="Genomic_DNA"/>
</dbReference>
<name>A0A0P9PZ64_9PSED</name>
<gene>
    <name evidence="2" type="ORF">ALQ28_00579</name>
</gene>
<keyword evidence="1" id="KW-0812">Transmembrane</keyword>
<proteinExistence type="predicted"/>
<dbReference type="Gene3D" id="1.20.144.10">
    <property type="entry name" value="Phosphatidic acid phosphatase type 2/haloperoxidase"/>
    <property type="match status" value="1"/>
</dbReference>
<evidence type="ECO:0000256" key="1">
    <source>
        <dbReference type="SAM" id="Phobius"/>
    </source>
</evidence>
<keyword evidence="1" id="KW-0472">Membrane</keyword>
<protein>
    <submittedName>
        <fullName evidence="2">Phosphoesterase PA-phosphatase-like protein</fullName>
    </submittedName>
</protein>
<evidence type="ECO:0000313" key="3">
    <source>
        <dbReference type="Proteomes" id="UP000267908"/>
    </source>
</evidence>
<organism evidence="2 3">
    <name type="scientific">Pseudomonas syringae pv. delphinii</name>
    <dbReference type="NCBI Taxonomy" id="192088"/>
    <lineage>
        <taxon>Bacteria</taxon>
        <taxon>Pseudomonadati</taxon>
        <taxon>Pseudomonadota</taxon>
        <taxon>Gammaproteobacteria</taxon>
        <taxon>Pseudomonadales</taxon>
        <taxon>Pseudomonadaceae</taxon>
        <taxon>Pseudomonas</taxon>
    </lineage>
</organism>
<accession>A0A0P9PZ64</accession>
<dbReference type="AlphaFoldDB" id="A0A0P9PZ64"/>
<comment type="caution">
    <text evidence="2">The sequence shown here is derived from an EMBL/GenBank/DDBJ whole genome shotgun (WGS) entry which is preliminary data.</text>
</comment>
<feature type="transmembrane region" description="Helical" evidence="1">
    <location>
        <begin position="149"/>
        <end position="166"/>
    </location>
</feature>
<feature type="transmembrane region" description="Helical" evidence="1">
    <location>
        <begin position="122"/>
        <end position="142"/>
    </location>
</feature>
<sequence>MSNPVIFRLWQMLLGWGSVGLIYTLTDHLQRAGQIMAPSSLDRMIAFTPHAIWLYLSFFVVVPLGYFLTPLHRVLWLSRSMRLTALCAGTIYLLWPTTMVYPVDEGTTLSSMLLTVLTYVDSAQNCLPSLHMALMVLAVWGISAARRTVRTVVFILWVAAIAYSILQLRRHLFIDVASGAALALVAGLLIEAFGRSRQATLKENLQ</sequence>
<dbReference type="Proteomes" id="UP000267908">
    <property type="component" value="Unassembled WGS sequence"/>
</dbReference>
<keyword evidence="1" id="KW-1133">Transmembrane helix</keyword>
<dbReference type="RefSeq" id="WP_057436233.1">
    <property type="nucleotide sequence ID" value="NZ_LJQH01000217.1"/>
</dbReference>
<feature type="transmembrane region" description="Helical" evidence="1">
    <location>
        <begin position="83"/>
        <end position="102"/>
    </location>
</feature>
<feature type="transmembrane region" description="Helical" evidence="1">
    <location>
        <begin position="52"/>
        <end position="71"/>
    </location>
</feature>
<reference evidence="2 3" key="1">
    <citation type="submission" date="2018-08" db="EMBL/GenBank/DDBJ databases">
        <title>Recombination of ecologically and evolutionarily significant loci maintains genetic cohesion in the Pseudomonas syringae species complex.</title>
        <authorList>
            <person name="Dillon M."/>
            <person name="Thakur S."/>
            <person name="Almeida R.N.D."/>
            <person name="Weir B.S."/>
            <person name="Guttman D.S."/>
        </authorList>
    </citation>
    <scope>NUCLEOTIDE SEQUENCE [LARGE SCALE GENOMIC DNA]</scope>
    <source>
        <strain evidence="2 3">ICMP 4330</strain>
    </source>
</reference>
<feature type="transmembrane region" description="Helical" evidence="1">
    <location>
        <begin position="7"/>
        <end position="26"/>
    </location>
</feature>